<gene>
    <name evidence="1" type="ORF">PSAB_22990</name>
</gene>
<dbReference type="HOGENOM" id="CLU_1863224_0_0_9"/>
<evidence type="ECO:0000313" key="1">
    <source>
        <dbReference type="EMBL" id="AHV99485.1"/>
    </source>
</evidence>
<keyword evidence="2" id="KW-1185">Reference proteome</keyword>
<dbReference type="KEGG" id="psab:PSAB_22990"/>
<dbReference type="eggNOG" id="COG3385">
    <property type="taxonomic scope" value="Bacteria"/>
</dbReference>
<accession>X4ZSQ8</accession>
<protein>
    <submittedName>
        <fullName evidence="1">Transposase family protein</fullName>
    </submittedName>
</protein>
<dbReference type="OrthoDB" id="9815173at2"/>
<proteinExistence type="predicted"/>
<sequence>MCYEQREGKRVYLGTRAWTDKKLKRPIRAVYHVIERTMEADGQLLLTPRIEAQVFFTTLTCSPWQVLQLYGDHATSEQFHSELKTDLNLECLPSRTFATNDLVQYAGLIAYSLLRAIGQISLQEPDAPVRMRCITDG</sequence>
<reference evidence="1 2" key="1">
    <citation type="journal article" date="2014" name="PLoS Genet.">
        <title>Comparative Genomic Analysis of N2-Fixing and Non-N2-Fixing Paenibacillus spp.: Organization, Evolution and Expression of the Nitrogen Fixation Genes.</title>
        <authorList>
            <person name="Xie J.B."/>
            <person name="Du Z."/>
            <person name="Bai L."/>
            <person name="Tian C."/>
            <person name="Zhang Y."/>
            <person name="Xie J.Y."/>
            <person name="Wang T."/>
            <person name="Liu X."/>
            <person name="Chen X."/>
            <person name="Cheng Q."/>
            <person name="Chen S."/>
            <person name="Li J."/>
        </authorList>
    </citation>
    <scope>NUCLEOTIDE SEQUENCE [LARGE SCALE GENOMIC DNA]</scope>
    <source>
        <strain evidence="1 2">T27</strain>
    </source>
</reference>
<evidence type="ECO:0000313" key="2">
    <source>
        <dbReference type="Proteomes" id="UP000019772"/>
    </source>
</evidence>
<dbReference type="SUPFAM" id="SSF53098">
    <property type="entry name" value="Ribonuclease H-like"/>
    <property type="match status" value="1"/>
</dbReference>
<dbReference type="RefSeq" id="WP_025336931.1">
    <property type="nucleotide sequence ID" value="NZ_CP004078.1"/>
</dbReference>
<dbReference type="AlphaFoldDB" id="X4ZSQ8"/>
<organism evidence="1 2">
    <name type="scientific">Paenibacillus sabinae T27</name>
    <dbReference type="NCBI Taxonomy" id="1268072"/>
    <lineage>
        <taxon>Bacteria</taxon>
        <taxon>Bacillati</taxon>
        <taxon>Bacillota</taxon>
        <taxon>Bacilli</taxon>
        <taxon>Bacillales</taxon>
        <taxon>Paenibacillaceae</taxon>
        <taxon>Paenibacillus</taxon>
    </lineage>
</organism>
<dbReference type="STRING" id="1268072.PSAB_22990"/>
<dbReference type="EMBL" id="CP004078">
    <property type="protein sequence ID" value="AHV99485.1"/>
    <property type="molecule type" value="Genomic_DNA"/>
</dbReference>
<dbReference type="InterPro" id="IPR012337">
    <property type="entry name" value="RNaseH-like_sf"/>
</dbReference>
<dbReference type="Proteomes" id="UP000019772">
    <property type="component" value="Chromosome"/>
</dbReference>
<name>X4ZSQ8_9BACL</name>